<organism evidence="4 5">
    <name type="scientific">Candidatus Blautia pullicola</name>
    <dbReference type="NCBI Taxonomy" id="2838498"/>
    <lineage>
        <taxon>Bacteria</taxon>
        <taxon>Bacillati</taxon>
        <taxon>Bacillota</taxon>
        <taxon>Clostridia</taxon>
        <taxon>Lachnospirales</taxon>
        <taxon>Lachnospiraceae</taxon>
        <taxon>Blautia</taxon>
    </lineage>
</organism>
<evidence type="ECO:0000313" key="4">
    <source>
        <dbReference type="EMBL" id="HIZ66370.1"/>
    </source>
</evidence>
<evidence type="ECO:0000256" key="1">
    <source>
        <dbReference type="ARBA" id="ARBA00023125"/>
    </source>
</evidence>
<dbReference type="GO" id="GO:0003677">
    <property type="term" value="F:DNA binding"/>
    <property type="evidence" value="ECO:0007669"/>
    <property type="project" value="UniProtKB-UniRule"/>
</dbReference>
<dbReference type="Gene3D" id="1.10.357.10">
    <property type="entry name" value="Tetracycline Repressor, domain 2"/>
    <property type="match status" value="1"/>
</dbReference>
<feature type="non-terminal residue" evidence="4">
    <location>
        <position position="114"/>
    </location>
</feature>
<evidence type="ECO:0000313" key="5">
    <source>
        <dbReference type="Proteomes" id="UP000824056"/>
    </source>
</evidence>
<dbReference type="Proteomes" id="UP000824056">
    <property type="component" value="Unassembled WGS sequence"/>
</dbReference>
<dbReference type="InterPro" id="IPR001647">
    <property type="entry name" value="HTH_TetR"/>
</dbReference>
<dbReference type="InterPro" id="IPR050624">
    <property type="entry name" value="HTH-type_Tx_Regulator"/>
</dbReference>
<proteinExistence type="predicted"/>
<name>A0A9D2FTT7_9FIRM</name>
<gene>
    <name evidence="4" type="ORF">H9809_10815</name>
</gene>
<dbReference type="AlphaFoldDB" id="A0A9D2FTT7"/>
<dbReference type="PROSITE" id="PS50977">
    <property type="entry name" value="HTH_TETR_2"/>
    <property type="match status" value="1"/>
</dbReference>
<evidence type="ECO:0000256" key="2">
    <source>
        <dbReference type="PROSITE-ProRule" id="PRU00335"/>
    </source>
</evidence>
<dbReference type="Pfam" id="PF00440">
    <property type="entry name" value="TetR_N"/>
    <property type="match status" value="1"/>
</dbReference>
<comment type="caution">
    <text evidence="4">The sequence shown here is derived from an EMBL/GenBank/DDBJ whole genome shotgun (WGS) entry which is preliminary data.</text>
</comment>
<dbReference type="PANTHER" id="PTHR43479:SF11">
    <property type="entry name" value="ACREF_ENVCD OPERON REPRESSOR-RELATED"/>
    <property type="match status" value="1"/>
</dbReference>
<accession>A0A9D2FTT7</accession>
<keyword evidence="1 2" id="KW-0238">DNA-binding</keyword>
<evidence type="ECO:0000259" key="3">
    <source>
        <dbReference type="PROSITE" id="PS50977"/>
    </source>
</evidence>
<protein>
    <submittedName>
        <fullName evidence="4">TetR family transcriptional regulator</fullName>
    </submittedName>
</protein>
<reference evidence="4" key="1">
    <citation type="journal article" date="2021" name="PeerJ">
        <title>Extensive microbial diversity within the chicken gut microbiome revealed by metagenomics and culture.</title>
        <authorList>
            <person name="Gilroy R."/>
            <person name="Ravi A."/>
            <person name="Getino M."/>
            <person name="Pursley I."/>
            <person name="Horton D.L."/>
            <person name="Alikhan N.F."/>
            <person name="Baker D."/>
            <person name="Gharbi K."/>
            <person name="Hall N."/>
            <person name="Watson M."/>
            <person name="Adriaenssens E.M."/>
            <person name="Foster-Nyarko E."/>
            <person name="Jarju S."/>
            <person name="Secka A."/>
            <person name="Antonio M."/>
            <person name="Oren A."/>
            <person name="Chaudhuri R.R."/>
            <person name="La Ragione R."/>
            <person name="Hildebrand F."/>
            <person name="Pallen M.J."/>
        </authorList>
    </citation>
    <scope>NUCLEOTIDE SEQUENCE</scope>
    <source>
        <strain evidence="4">1068</strain>
    </source>
</reference>
<feature type="DNA-binding region" description="H-T-H motif" evidence="2">
    <location>
        <begin position="31"/>
        <end position="50"/>
    </location>
</feature>
<dbReference type="PANTHER" id="PTHR43479">
    <property type="entry name" value="ACREF/ENVCD OPERON REPRESSOR-RELATED"/>
    <property type="match status" value="1"/>
</dbReference>
<dbReference type="EMBL" id="DXBG01000254">
    <property type="protein sequence ID" value="HIZ66370.1"/>
    <property type="molecule type" value="Genomic_DNA"/>
</dbReference>
<sequence>MANYENGLDTKEKILHAAKVLFYEKGYEATTFKEISRLAKVNQGLIVYHYKTKAWLANVVFREFIKASMESVEEYFQGADTLTQYFIGDYLYFRLLYENKPFREFMDTCCDSGL</sequence>
<dbReference type="InterPro" id="IPR009057">
    <property type="entry name" value="Homeodomain-like_sf"/>
</dbReference>
<dbReference type="PRINTS" id="PR00455">
    <property type="entry name" value="HTHTETR"/>
</dbReference>
<reference evidence="4" key="2">
    <citation type="submission" date="2021-04" db="EMBL/GenBank/DDBJ databases">
        <authorList>
            <person name="Gilroy R."/>
        </authorList>
    </citation>
    <scope>NUCLEOTIDE SEQUENCE</scope>
    <source>
        <strain evidence="4">1068</strain>
    </source>
</reference>
<dbReference type="SUPFAM" id="SSF46689">
    <property type="entry name" value="Homeodomain-like"/>
    <property type="match status" value="1"/>
</dbReference>
<feature type="domain" description="HTH tetR-type" evidence="3">
    <location>
        <begin position="8"/>
        <end position="68"/>
    </location>
</feature>